<dbReference type="InterPro" id="IPR013766">
    <property type="entry name" value="Thioredoxin_domain"/>
</dbReference>
<sequence>MVLTVLALATGSVFGFASDVSPSSSSEAVLAFLPDPTWRVEVDGAEVRTAETYFGDPYLLVLGCSLRFPVVVCRADQTIRYIPQENVVRDAEGNVSMKGTPTDPISSYQATGGQIIFKAEGRKVRLSPRAPLVGPQTLERIIAHNPDYESRIKNYKPNETAVAFLSKYTRKTDIQIYFGSWCGHCEAWVPRLVKSLQAANNQALQTEFQALPKGFFTDPTVRAKGITGVPTIILLQEGKEIGRLNGAPQSGTVEEALAKVLQTIAP</sequence>
<feature type="signal peptide" evidence="1">
    <location>
        <begin position="1"/>
        <end position="17"/>
    </location>
</feature>
<name>A0A538SKP5_UNCEI</name>
<accession>A0A538SKP5</accession>
<dbReference type="Gene3D" id="3.40.30.10">
    <property type="entry name" value="Glutaredoxin"/>
    <property type="match status" value="1"/>
</dbReference>
<evidence type="ECO:0000259" key="2">
    <source>
        <dbReference type="Pfam" id="PF00085"/>
    </source>
</evidence>
<dbReference type="Pfam" id="PF00085">
    <property type="entry name" value="Thioredoxin"/>
    <property type="match status" value="1"/>
</dbReference>
<evidence type="ECO:0000313" key="3">
    <source>
        <dbReference type="EMBL" id="TMQ51937.1"/>
    </source>
</evidence>
<dbReference type="CDD" id="cd02947">
    <property type="entry name" value="TRX_family"/>
    <property type="match status" value="1"/>
</dbReference>
<dbReference type="AlphaFoldDB" id="A0A538SKP5"/>
<protein>
    <submittedName>
        <fullName evidence="3">Thioredoxin family protein</fullName>
    </submittedName>
</protein>
<evidence type="ECO:0000256" key="1">
    <source>
        <dbReference type="SAM" id="SignalP"/>
    </source>
</evidence>
<comment type="caution">
    <text evidence="3">The sequence shown here is derived from an EMBL/GenBank/DDBJ whole genome shotgun (WGS) entry which is preliminary data.</text>
</comment>
<evidence type="ECO:0000313" key="4">
    <source>
        <dbReference type="Proteomes" id="UP000319829"/>
    </source>
</evidence>
<dbReference type="SUPFAM" id="SSF52833">
    <property type="entry name" value="Thioredoxin-like"/>
    <property type="match status" value="1"/>
</dbReference>
<proteinExistence type="predicted"/>
<reference evidence="3 4" key="1">
    <citation type="journal article" date="2019" name="Nat. Microbiol.">
        <title>Mediterranean grassland soil C-N compound turnover is dependent on rainfall and depth, and is mediated by genomically divergent microorganisms.</title>
        <authorList>
            <person name="Diamond S."/>
            <person name="Andeer P.F."/>
            <person name="Li Z."/>
            <person name="Crits-Christoph A."/>
            <person name="Burstein D."/>
            <person name="Anantharaman K."/>
            <person name="Lane K.R."/>
            <person name="Thomas B.C."/>
            <person name="Pan C."/>
            <person name="Northen T.R."/>
            <person name="Banfield J.F."/>
        </authorList>
    </citation>
    <scope>NUCLEOTIDE SEQUENCE [LARGE SCALE GENOMIC DNA]</scope>
    <source>
        <strain evidence="3">WS_4</strain>
    </source>
</reference>
<dbReference type="InterPro" id="IPR036249">
    <property type="entry name" value="Thioredoxin-like_sf"/>
</dbReference>
<dbReference type="EMBL" id="VBOU01000125">
    <property type="protein sequence ID" value="TMQ51937.1"/>
    <property type="molecule type" value="Genomic_DNA"/>
</dbReference>
<feature type="chain" id="PRO_5021809453" evidence="1">
    <location>
        <begin position="18"/>
        <end position="266"/>
    </location>
</feature>
<gene>
    <name evidence="3" type="ORF">E6K74_12845</name>
</gene>
<organism evidence="3 4">
    <name type="scientific">Eiseniibacteriota bacterium</name>
    <dbReference type="NCBI Taxonomy" id="2212470"/>
    <lineage>
        <taxon>Bacteria</taxon>
        <taxon>Candidatus Eiseniibacteriota</taxon>
    </lineage>
</organism>
<keyword evidence="1" id="KW-0732">Signal</keyword>
<dbReference type="Proteomes" id="UP000319829">
    <property type="component" value="Unassembled WGS sequence"/>
</dbReference>
<feature type="domain" description="Thioredoxin" evidence="2">
    <location>
        <begin position="177"/>
        <end position="257"/>
    </location>
</feature>